<dbReference type="InterPro" id="IPR036388">
    <property type="entry name" value="WH-like_DNA-bd_sf"/>
</dbReference>
<dbReference type="Gene3D" id="1.10.10.10">
    <property type="entry name" value="Winged helix-like DNA-binding domain superfamily/Winged helix DNA-binding domain"/>
    <property type="match status" value="1"/>
</dbReference>
<evidence type="ECO:0000256" key="3">
    <source>
        <dbReference type="ARBA" id="ARBA00023163"/>
    </source>
</evidence>
<evidence type="ECO:0000259" key="4">
    <source>
        <dbReference type="PROSITE" id="PS50949"/>
    </source>
</evidence>
<evidence type="ECO:0000256" key="2">
    <source>
        <dbReference type="ARBA" id="ARBA00023125"/>
    </source>
</evidence>
<evidence type="ECO:0000313" key="6">
    <source>
        <dbReference type="Proteomes" id="UP000181897"/>
    </source>
</evidence>
<dbReference type="AlphaFoldDB" id="A0A1J0WN20"/>
<dbReference type="GO" id="GO:0003700">
    <property type="term" value="F:DNA-binding transcription factor activity"/>
    <property type="evidence" value="ECO:0007669"/>
    <property type="project" value="InterPro"/>
</dbReference>
<organism evidence="5 6">
    <name type="scientific">Sulfitobacter alexandrii</name>
    <dbReference type="NCBI Taxonomy" id="1917485"/>
    <lineage>
        <taxon>Bacteria</taxon>
        <taxon>Pseudomonadati</taxon>
        <taxon>Pseudomonadota</taxon>
        <taxon>Alphaproteobacteria</taxon>
        <taxon>Rhodobacterales</taxon>
        <taxon>Roseobacteraceae</taxon>
        <taxon>Sulfitobacter</taxon>
    </lineage>
</organism>
<dbReference type="SMART" id="SM00895">
    <property type="entry name" value="FCD"/>
    <property type="match status" value="1"/>
</dbReference>
<dbReference type="EMBL" id="CP018077">
    <property type="protein sequence ID" value="APE45735.1"/>
    <property type="molecule type" value="Genomic_DNA"/>
</dbReference>
<gene>
    <name evidence="5" type="ORF">BOO69_18720</name>
</gene>
<keyword evidence="2" id="KW-0238">DNA-binding</keyword>
<keyword evidence="6" id="KW-1185">Reference proteome</keyword>
<dbReference type="SMART" id="SM00345">
    <property type="entry name" value="HTH_GNTR"/>
    <property type="match status" value="1"/>
</dbReference>
<dbReference type="InterPro" id="IPR011711">
    <property type="entry name" value="GntR_C"/>
</dbReference>
<dbReference type="PANTHER" id="PTHR43537">
    <property type="entry name" value="TRANSCRIPTIONAL REGULATOR, GNTR FAMILY"/>
    <property type="match status" value="1"/>
</dbReference>
<dbReference type="Pfam" id="PF07729">
    <property type="entry name" value="FCD"/>
    <property type="match status" value="1"/>
</dbReference>
<dbReference type="PANTHER" id="PTHR43537:SF39">
    <property type="entry name" value="HTH-TYPE TRANSCRIPTIONAL REGULATOR MCBR"/>
    <property type="match status" value="1"/>
</dbReference>
<proteinExistence type="predicted"/>
<dbReference type="InterPro" id="IPR036390">
    <property type="entry name" value="WH_DNA-bd_sf"/>
</dbReference>
<keyword evidence="5" id="KW-0614">Plasmid</keyword>
<dbReference type="GO" id="GO:0003677">
    <property type="term" value="F:DNA binding"/>
    <property type="evidence" value="ECO:0007669"/>
    <property type="project" value="UniProtKB-KW"/>
</dbReference>
<dbReference type="Gene3D" id="1.20.120.530">
    <property type="entry name" value="GntR ligand-binding domain-like"/>
    <property type="match status" value="1"/>
</dbReference>
<dbReference type="Pfam" id="PF00392">
    <property type="entry name" value="GntR"/>
    <property type="match status" value="1"/>
</dbReference>
<evidence type="ECO:0000256" key="1">
    <source>
        <dbReference type="ARBA" id="ARBA00023015"/>
    </source>
</evidence>
<evidence type="ECO:0000313" key="5">
    <source>
        <dbReference type="EMBL" id="APE45735.1"/>
    </source>
</evidence>
<dbReference type="SUPFAM" id="SSF46785">
    <property type="entry name" value="Winged helix' DNA-binding domain"/>
    <property type="match status" value="1"/>
</dbReference>
<feature type="domain" description="HTH gntR-type" evidence="4">
    <location>
        <begin position="6"/>
        <end position="73"/>
    </location>
</feature>
<sequence length="215" mass="23842">MVDRGDTLTDKVYAELRRALLTGVWEPGRKLTARSLSRELNVSLTPVREAMLKLANEGGLALSETRAFSVPELSRGDYDEVVAIRLALEPMAAEKAAAVITPETVDRLDRINDEMKALIEAERFGEALQKDTGFHRTIYALAGSAMLDGMIDQLWLRVGPTRNLLSHTFRQRLIGYQNHETIIAALRKADPAAAREAIHRDIAEGAKSLREKLAP</sequence>
<dbReference type="SUPFAM" id="SSF48008">
    <property type="entry name" value="GntR ligand-binding domain-like"/>
    <property type="match status" value="1"/>
</dbReference>
<protein>
    <recommendedName>
        <fullName evidence="4">HTH gntR-type domain-containing protein</fullName>
    </recommendedName>
</protein>
<dbReference type="InterPro" id="IPR000524">
    <property type="entry name" value="Tscrpt_reg_HTH_GntR"/>
</dbReference>
<dbReference type="KEGG" id="suam:BOO69_18720"/>
<reference evidence="5 6" key="1">
    <citation type="submission" date="2016-11" db="EMBL/GenBank/DDBJ databases">
        <title>Complete genome sequence of Sulfitobacter sp. AM1-D1, a toxic bacteria associated with marine dinoflagellate Alexandrium minutum in East China Sea.</title>
        <authorList>
            <person name="Yang Q."/>
            <person name="Zhang X."/>
            <person name="Tian X."/>
        </authorList>
    </citation>
    <scope>NUCLEOTIDE SEQUENCE [LARGE SCALE GENOMIC DNA]</scope>
    <source>
        <strain evidence="5 6">AM1-D1</strain>
        <plasmid evidence="5 6">unnamed1</plasmid>
    </source>
</reference>
<dbReference type="PROSITE" id="PS50949">
    <property type="entry name" value="HTH_GNTR"/>
    <property type="match status" value="1"/>
</dbReference>
<name>A0A1J0WN20_9RHOB</name>
<geneLocation type="plasmid" evidence="5 6">
    <name>unnamed1</name>
</geneLocation>
<dbReference type="InterPro" id="IPR008920">
    <property type="entry name" value="TF_FadR/GntR_C"/>
</dbReference>
<keyword evidence="3" id="KW-0804">Transcription</keyword>
<keyword evidence="1" id="KW-0805">Transcription regulation</keyword>
<dbReference type="Proteomes" id="UP000181897">
    <property type="component" value="Plasmid unnamed1"/>
</dbReference>
<accession>A0A1J0WN20</accession>